<dbReference type="GO" id="GO:0016020">
    <property type="term" value="C:membrane"/>
    <property type="evidence" value="ECO:0007669"/>
    <property type="project" value="InterPro"/>
</dbReference>
<dbReference type="EMBL" id="BNCF01000008">
    <property type="protein sequence ID" value="GHE35279.1"/>
    <property type="molecule type" value="Genomic_DNA"/>
</dbReference>
<gene>
    <name evidence="7" type="ORF">GCM10007167_16900</name>
</gene>
<evidence type="ECO:0000256" key="4">
    <source>
        <dbReference type="ARBA" id="ARBA00022827"/>
    </source>
</evidence>
<dbReference type="Pfam" id="PF04030">
    <property type="entry name" value="ALO"/>
    <property type="match status" value="1"/>
</dbReference>
<dbReference type="InterPro" id="IPR007173">
    <property type="entry name" value="ALO_C"/>
</dbReference>
<sequence length="398" mass="44331">MGEAWRNWSGSVRFSPARRVRAHSEDEIAVVVREANAQGRSVRVVGSGHSSNGILVGPDVLVTLERLSGVIEADRTRCEARVLPGTTLEELGRLLYEHDLALPNYGDVATQTIGGAIGTGTHGSGRRLHNLSQMLIGARLVDGRGQVREIDATDVERLRAARVALGALGIFTELRLALVPAFDVERREYATSTDAALAHLDELAAHNYSFDFYWYPRRDDVKLRLVNPVGGGTRDLPYARLLERRGGYAHQLIPTHSGLPHLFEECEYAMPADAGVACFRAVRERILARWRRVVGWRVLYRTVAADDADLSTASGRDTVTVSLHQNASLPWRAFFADIEPIFRDHAGRPHWAKKHSLRGERLAALYPRWMHFQDVRAQFDPDGTFLTPQLRRLLGVAA</sequence>
<dbReference type="InterPro" id="IPR006093">
    <property type="entry name" value="Oxy_OxRdtase_FAD_BS"/>
</dbReference>
<dbReference type="GO" id="GO:0071949">
    <property type="term" value="F:FAD binding"/>
    <property type="evidence" value="ECO:0007669"/>
    <property type="project" value="InterPro"/>
</dbReference>
<dbReference type="InterPro" id="IPR036318">
    <property type="entry name" value="FAD-bd_PCMH-like_sf"/>
</dbReference>
<dbReference type="InterPro" id="IPR016166">
    <property type="entry name" value="FAD-bd_PCMH"/>
</dbReference>
<comment type="caution">
    <text evidence="7">The sequence shown here is derived from an EMBL/GenBank/DDBJ whole genome shotgun (WGS) entry which is preliminary data.</text>
</comment>
<dbReference type="OrthoDB" id="9800184at2"/>
<dbReference type="Gene3D" id="1.10.45.10">
    <property type="entry name" value="Vanillyl-alcohol Oxidase, Chain A, domain 4"/>
    <property type="match status" value="1"/>
</dbReference>
<dbReference type="PIRSF" id="PIRSF000136">
    <property type="entry name" value="LGO_GLO"/>
    <property type="match status" value="1"/>
</dbReference>
<organism evidence="7 8">
    <name type="scientific">Vulcaniibacterium thermophilum</name>
    <dbReference type="NCBI Taxonomy" id="1169913"/>
    <lineage>
        <taxon>Bacteria</taxon>
        <taxon>Pseudomonadati</taxon>
        <taxon>Pseudomonadota</taxon>
        <taxon>Gammaproteobacteria</taxon>
        <taxon>Lysobacterales</taxon>
        <taxon>Lysobacteraceae</taxon>
        <taxon>Vulcaniibacterium</taxon>
    </lineage>
</organism>
<evidence type="ECO:0000256" key="3">
    <source>
        <dbReference type="ARBA" id="ARBA00022644"/>
    </source>
</evidence>
<dbReference type="PROSITE" id="PS51387">
    <property type="entry name" value="FAD_PCMH"/>
    <property type="match status" value="1"/>
</dbReference>
<feature type="domain" description="FAD-binding PCMH-type" evidence="6">
    <location>
        <begin position="12"/>
        <end position="181"/>
    </location>
</feature>
<protein>
    <submittedName>
        <fullName evidence="7">Oxidoreductase</fullName>
    </submittedName>
</protein>
<evidence type="ECO:0000256" key="5">
    <source>
        <dbReference type="ARBA" id="ARBA00023002"/>
    </source>
</evidence>
<reference evidence="7" key="2">
    <citation type="submission" date="2020-09" db="EMBL/GenBank/DDBJ databases">
        <authorList>
            <person name="Sun Q."/>
            <person name="Kim S."/>
        </authorList>
    </citation>
    <scope>NUCLEOTIDE SEQUENCE</scope>
    <source>
        <strain evidence="7">KCTC 32020</strain>
    </source>
</reference>
<dbReference type="PANTHER" id="PTHR43762:SF1">
    <property type="entry name" value="D-ARABINONO-1,4-LACTONE OXIDASE"/>
    <property type="match status" value="1"/>
</dbReference>
<comment type="similarity">
    <text evidence="2">Belongs to the oxygen-dependent FAD-linked oxidoreductase family.</text>
</comment>
<dbReference type="GO" id="GO:0003885">
    <property type="term" value="F:D-arabinono-1,4-lactone oxidase activity"/>
    <property type="evidence" value="ECO:0007669"/>
    <property type="project" value="InterPro"/>
</dbReference>
<proteinExistence type="inferred from homology"/>
<keyword evidence="3" id="KW-0060">Ascorbate biosynthesis</keyword>
<keyword evidence="4" id="KW-0274">FAD</keyword>
<dbReference type="SUPFAM" id="SSF56176">
    <property type="entry name" value="FAD-binding/transporter-associated domain-like"/>
    <property type="match status" value="1"/>
</dbReference>
<dbReference type="PROSITE" id="PS00862">
    <property type="entry name" value="OX2_COVAL_FAD"/>
    <property type="match status" value="1"/>
</dbReference>
<dbReference type="InterPro" id="IPR016169">
    <property type="entry name" value="FAD-bd_PCMH_sub2"/>
</dbReference>
<dbReference type="Pfam" id="PF01565">
    <property type="entry name" value="FAD_binding_4"/>
    <property type="match status" value="1"/>
</dbReference>
<dbReference type="InterPro" id="IPR016167">
    <property type="entry name" value="FAD-bd_PCMH_sub1"/>
</dbReference>
<dbReference type="Gene3D" id="3.30.43.10">
    <property type="entry name" value="Uridine Diphospho-n-acetylenolpyruvylglucosamine Reductase, domain 2"/>
    <property type="match status" value="1"/>
</dbReference>
<dbReference type="PANTHER" id="PTHR43762">
    <property type="entry name" value="L-GULONOLACTONE OXIDASE"/>
    <property type="match status" value="1"/>
</dbReference>
<evidence type="ECO:0000313" key="7">
    <source>
        <dbReference type="EMBL" id="GHE35279.1"/>
    </source>
</evidence>
<comment type="pathway">
    <text evidence="1">Cofactor biosynthesis; L-ascorbate biosynthesis.</text>
</comment>
<dbReference type="GO" id="GO:0019853">
    <property type="term" value="P:L-ascorbic acid biosynthetic process"/>
    <property type="evidence" value="ECO:0007669"/>
    <property type="project" value="UniProtKB-KW"/>
</dbReference>
<evidence type="ECO:0000256" key="2">
    <source>
        <dbReference type="ARBA" id="ARBA00005466"/>
    </source>
</evidence>
<keyword evidence="8" id="KW-1185">Reference proteome</keyword>
<evidence type="ECO:0000313" key="8">
    <source>
        <dbReference type="Proteomes" id="UP000636453"/>
    </source>
</evidence>
<dbReference type="AlphaFoldDB" id="A0A918Z3Q4"/>
<accession>A0A918Z3Q4</accession>
<dbReference type="InterPro" id="IPR010031">
    <property type="entry name" value="FAD_lactone_oxidase-like"/>
</dbReference>
<keyword evidence="5" id="KW-0560">Oxidoreductase</keyword>
<dbReference type="Gene3D" id="3.30.465.10">
    <property type="match status" value="1"/>
</dbReference>
<dbReference type="InterPro" id="IPR016171">
    <property type="entry name" value="Vanillyl_alc_oxidase_C-sub2"/>
</dbReference>
<dbReference type="RefSeq" id="WP_146472446.1">
    <property type="nucleotide sequence ID" value="NZ_BNCF01000008.1"/>
</dbReference>
<dbReference type="InterPro" id="IPR006094">
    <property type="entry name" value="Oxid_FAD_bind_N"/>
</dbReference>
<keyword evidence="4" id="KW-0285">Flavoprotein</keyword>
<evidence type="ECO:0000259" key="6">
    <source>
        <dbReference type="PROSITE" id="PS51387"/>
    </source>
</evidence>
<reference evidence="7" key="1">
    <citation type="journal article" date="2014" name="Int. J. Syst. Evol. Microbiol.">
        <title>Complete genome sequence of Corynebacterium casei LMG S-19264T (=DSM 44701T), isolated from a smear-ripened cheese.</title>
        <authorList>
            <consortium name="US DOE Joint Genome Institute (JGI-PGF)"/>
            <person name="Walter F."/>
            <person name="Albersmeier A."/>
            <person name="Kalinowski J."/>
            <person name="Ruckert C."/>
        </authorList>
    </citation>
    <scope>NUCLEOTIDE SEQUENCE</scope>
    <source>
        <strain evidence="7">KCTC 32020</strain>
    </source>
</reference>
<dbReference type="Gene3D" id="3.30.70.2520">
    <property type="match status" value="1"/>
</dbReference>
<name>A0A918Z3Q4_9GAMM</name>
<evidence type="ECO:0000256" key="1">
    <source>
        <dbReference type="ARBA" id="ARBA00005147"/>
    </source>
</evidence>
<dbReference type="Proteomes" id="UP000636453">
    <property type="component" value="Unassembled WGS sequence"/>
</dbReference>